<dbReference type="RefSeq" id="WP_170290429.1">
    <property type="nucleotide sequence ID" value="NZ_BAAABR010000066.1"/>
</dbReference>
<dbReference type="Proteomes" id="UP000318416">
    <property type="component" value="Unassembled WGS sequence"/>
</dbReference>
<gene>
    <name evidence="1" type="ORF">FB465_0197</name>
</gene>
<proteinExistence type="predicted"/>
<evidence type="ECO:0000313" key="2">
    <source>
        <dbReference type="Proteomes" id="UP000318416"/>
    </source>
</evidence>
<comment type="caution">
    <text evidence="1">The sequence shown here is derived from an EMBL/GenBank/DDBJ whole genome shotgun (WGS) entry which is preliminary data.</text>
</comment>
<protein>
    <submittedName>
        <fullName evidence="1">Uncharacterized protein</fullName>
    </submittedName>
</protein>
<reference evidence="1 2" key="1">
    <citation type="submission" date="2019-06" db="EMBL/GenBank/DDBJ databases">
        <title>Sequencing the genomes of 1000 actinobacteria strains.</title>
        <authorList>
            <person name="Klenk H.-P."/>
        </authorList>
    </citation>
    <scope>NUCLEOTIDE SEQUENCE [LARGE SCALE GENOMIC DNA]</scope>
    <source>
        <strain evidence="1 2">DSM 41649</strain>
    </source>
</reference>
<organism evidence="1 2">
    <name type="scientific">Kitasatospora atroaurantiaca</name>
    <dbReference type="NCBI Taxonomy" id="285545"/>
    <lineage>
        <taxon>Bacteria</taxon>
        <taxon>Bacillati</taxon>
        <taxon>Actinomycetota</taxon>
        <taxon>Actinomycetes</taxon>
        <taxon>Kitasatosporales</taxon>
        <taxon>Streptomycetaceae</taxon>
        <taxon>Kitasatospora</taxon>
    </lineage>
</organism>
<dbReference type="EMBL" id="VIVR01000001">
    <property type="protein sequence ID" value="TWE15307.1"/>
    <property type="molecule type" value="Genomic_DNA"/>
</dbReference>
<dbReference type="AlphaFoldDB" id="A0A561EI61"/>
<evidence type="ECO:0000313" key="1">
    <source>
        <dbReference type="EMBL" id="TWE15307.1"/>
    </source>
</evidence>
<name>A0A561EI61_9ACTN</name>
<accession>A0A561EI61</accession>
<sequence>MPAALFAYAGIAAVVAASTPKGAHGRISAIFGAEIAIVLALAARSRSGSRAAVT</sequence>
<keyword evidence="2" id="KW-1185">Reference proteome</keyword>